<accession>A0A4Y3W835</accession>
<dbReference type="InterPro" id="IPR006431">
    <property type="entry name" value="Phage_tape_meas_C"/>
</dbReference>
<dbReference type="Pfam" id="PF09718">
    <property type="entry name" value="Tape_meas_lam_C"/>
    <property type="match status" value="1"/>
</dbReference>
<evidence type="ECO:0000313" key="4">
    <source>
        <dbReference type="Proteomes" id="UP000318825"/>
    </source>
</evidence>
<proteinExistence type="predicted"/>
<dbReference type="Pfam" id="PF20155">
    <property type="entry name" value="TMP_3"/>
    <property type="match status" value="1"/>
</dbReference>
<name>A0A4Y3W835_NITWI</name>
<dbReference type="Proteomes" id="UP000318825">
    <property type="component" value="Unassembled WGS sequence"/>
</dbReference>
<dbReference type="EMBL" id="BJNF01000026">
    <property type="protein sequence ID" value="GEC15152.1"/>
    <property type="molecule type" value="Genomic_DNA"/>
</dbReference>
<dbReference type="InterPro" id="IPR013491">
    <property type="entry name" value="Tape_meas_N"/>
</dbReference>
<evidence type="ECO:0000313" key="3">
    <source>
        <dbReference type="EMBL" id="GEC15152.1"/>
    </source>
</evidence>
<organism evidence="3 4">
    <name type="scientific">Nitrobacter winogradskyi</name>
    <name type="common">Nitrobacter agilis</name>
    <dbReference type="NCBI Taxonomy" id="913"/>
    <lineage>
        <taxon>Bacteria</taxon>
        <taxon>Pseudomonadati</taxon>
        <taxon>Pseudomonadota</taxon>
        <taxon>Alphaproteobacteria</taxon>
        <taxon>Hyphomicrobiales</taxon>
        <taxon>Nitrobacteraceae</taxon>
        <taxon>Nitrobacter</taxon>
    </lineage>
</organism>
<reference evidence="3 4" key="1">
    <citation type="submission" date="2019-06" db="EMBL/GenBank/DDBJ databases">
        <title>Whole genome shotgun sequence of Nitrobacter winogradskyi NBRC 14297.</title>
        <authorList>
            <person name="Hosoyama A."/>
            <person name="Uohara A."/>
            <person name="Ohji S."/>
            <person name="Ichikawa N."/>
        </authorList>
    </citation>
    <scope>NUCLEOTIDE SEQUENCE [LARGE SCALE GENOMIC DNA]</scope>
    <source>
        <strain evidence="3 4">NBRC 14297</strain>
    </source>
</reference>
<feature type="domain" description="Tape measure protein N-terminal" evidence="2">
    <location>
        <begin position="71"/>
        <end position="264"/>
    </location>
</feature>
<sequence length="683" mass="71302">MAQDLEQMVLSISADTRQIQRALKKLEADSRASTKNIEKQFDGLGKKVSGSFAGLGKGMVGALAAAFSLREAQKFIDTATRIDNALKVAGLSGEQLTKVYDALFVSAQKNAAPLEALVQLYGRASLVQKELGVSTEQLLKFTDNVAVALRVSGKSAAESSGALLQLSQALGSGVVRAEEFNSMLEGALPIVQAAANGITEAGGSVSKLRQLVVDGKVSSAAFFKGFQAGAVMLNQQVAGASLTVAQGFERLQNSAVDAARRINDASGASRAATSALDTLSAAVTKLADAFTSLASSKSLQDTNRGLDALGAAAQNLWNDPSFQNLYRFLFDTSGSLAQRAAGDAIASRAEGFNALRKAMSAANAEADKAAAKKSTASSRFDDAFSPFATKKVSLADNPVTAAAKKGGGAGSDRDTFERRLAMTQRQIDLMGVEASTIDQTATARERARVVVELETAAREANHRAGKSNTEVTEAQRAKINELADAYAKARGQLEQLNGPLATFARESSNIGQQLEYVAVQSLDRMSDELADVITGTRSVADAFKSMSNLILHELARIAIKKAILGPIAGMLGGGGGSSILSAIPKFANGTNFAPGGMAIVGERGPELVNLPRGSEVVPNYRLPKPGRSAPTQTFAPVYQIDARGADAGAVDRIRGVLAQHAKAIAGQSRAMQSAQRFQSTGVA</sequence>
<dbReference type="AlphaFoldDB" id="A0A4Y3W835"/>
<protein>
    <submittedName>
        <fullName evidence="3">Phage tape measure protein</fullName>
    </submittedName>
</protein>
<evidence type="ECO:0000259" key="2">
    <source>
        <dbReference type="Pfam" id="PF20155"/>
    </source>
</evidence>
<dbReference type="OrthoDB" id="7365668at2"/>
<evidence type="ECO:0000259" key="1">
    <source>
        <dbReference type="Pfam" id="PF09718"/>
    </source>
</evidence>
<comment type="caution">
    <text evidence="3">The sequence shown here is derived from an EMBL/GenBank/DDBJ whole genome shotgun (WGS) entry which is preliminary data.</text>
</comment>
<dbReference type="RefSeq" id="WP_141382891.1">
    <property type="nucleotide sequence ID" value="NZ_BJNF01000026.1"/>
</dbReference>
<dbReference type="NCBIfam" id="TIGR02675">
    <property type="entry name" value="tape_meas_nterm"/>
    <property type="match status" value="1"/>
</dbReference>
<gene>
    <name evidence="3" type="ORF">NWI01_10440</name>
</gene>
<feature type="domain" description="Bacteriophage tail tape measure C-terminal" evidence="1">
    <location>
        <begin position="498"/>
        <end position="568"/>
    </location>
</feature>